<dbReference type="EMBL" id="GBRH01267186">
    <property type="protein sequence ID" value="JAD30709.1"/>
    <property type="molecule type" value="Transcribed_RNA"/>
</dbReference>
<protein>
    <submittedName>
        <fullName evidence="1">Uncharacterized protein</fullName>
    </submittedName>
</protein>
<dbReference type="AlphaFoldDB" id="A0A0A8YUC2"/>
<organism evidence="1">
    <name type="scientific">Arundo donax</name>
    <name type="common">Giant reed</name>
    <name type="synonym">Donax arundinaceus</name>
    <dbReference type="NCBI Taxonomy" id="35708"/>
    <lineage>
        <taxon>Eukaryota</taxon>
        <taxon>Viridiplantae</taxon>
        <taxon>Streptophyta</taxon>
        <taxon>Embryophyta</taxon>
        <taxon>Tracheophyta</taxon>
        <taxon>Spermatophyta</taxon>
        <taxon>Magnoliopsida</taxon>
        <taxon>Liliopsida</taxon>
        <taxon>Poales</taxon>
        <taxon>Poaceae</taxon>
        <taxon>PACMAD clade</taxon>
        <taxon>Arundinoideae</taxon>
        <taxon>Arundineae</taxon>
        <taxon>Arundo</taxon>
    </lineage>
</organism>
<name>A0A0A8YUC2_ARUDO</name>
<reference evidence="1" key="1">
    <citation type="submission" date="2014-09" db="EMBL/GenBank/DDBJ databases">
        <authorList>
            <person name="Magalhaes I.L.F."/>
            <person name="Oliveira U."/>
            <person name="Santos F.R."/>
            <person name="Vidigal T.H.D.A."/>
            <person name="Brescovit A.D."/>
            <person name="Santos A.J."/>
        </authorList>
    </citation>
    <scope>NUCLEOTIDE SEQUENCE</scope>
    <source>
        <tissue evidence="1">Shoot tissue taken approximately 20 cm above the soil surface</tissue>
    </source>
</reference>
<proteinExistence type="predicted"/>
<reference evidence="1" key="2">
    <citation type="journal article" date="2015" name="Data Brief">
        <title>Shoot transcriptome of the giant reed, Arundo donax.</title>
        <authorList>
            <person name="Barrero R.A."/>
            <person name="Guerrero F.D."/>
            <person name="Moolhuijzen P."/>
            <person name="Goolsby J.A."/>
            <person name="Tidwell J."/>
            <person name="Bellgard S.E."/>
            <person name="Bellgard M.I."/>
        </authorList>
    </citation>
    <scope>NUCLEOTIDE SEQUENCE</scope>
    <source>
        <tissue evidence="1">Shoot tissue taken approximately 20 cm above the soil surface</tissue>
    </source>
</reference>
<accession>A0A0A8YUC2</accession>
<sequence>MHYIYSKMDNKMNSYIRTKIESI</sequence>
<evidence type="ECO:0000313" key="1">
    <source>
        <dbReference type="EMBL" id="JAD30709.1"/>
    </source>
</evidence>